<protein>
    <submittedName>
        <fullName evidence="3">Uncharacterized protein</fullName>
    </submittedName>
</protein>
<keyword evidence="1" id="KW-0175">Coiled coil</keyword>
<feature type="transmembrane region" description="Helical" evidence="2">
    <location>
        <begin position="274"/>
        <end position="293"/>
    </location>
</feature>
<dbReference type="AlphaFoldDB" id="A0A430FSR6"/>
<keyword evidence="2" id="KW-1133">Transmembrane helix</keyword>
<keyword evidence="4" id="KW-1185">Reference proteome</keyword>
<keyword evidence="2" id="KW-0812">Transmembrane</keyword>
<name>A0A430FSR6_9BIFI</name>
<evidence type="ECO:0000256" key="2">
    <source>
        <dbReference type="SAM" id="Phobius"/>
    </source>
</evidence>
<dbReference type="Proteomes" id="UP000287609">
    <property type="component" value="Unassembled WGS sequence"/>
</dbReference>
<sequence>MFSMKKTKSAFIASVEAARKNLEDAQASHQQHVQHAEQRLQAVIQEYQKTIQRVQREKDYAIQSRTRRIGSFQNAVLFANRVESNGIVVSFEQPVQVNVTISGTFYTTQDTKSGVGVSLGGAVLGGVVAGPMGAVIGGKKDKVNTTTQVHDNRVVYITVTAPRSQILIQAPAGAESQARAFANLITNTYGSYEKTSVFMERLRQLDLKLESVRSSIAPIRQAEQHVNAVCANDAPVRRAQNKLASILASASPDELAQLDAHDQAQDDFMKKRRIMLLVILVVLGLGVITGIGYCSYRAFHTQIASPHVLTSVTSKESLELSVLPSKETEQPPLIVIPDVLGREQTMNSTKH</sequence>
<reference evidence="3 4" key="1">
    <citation type="submission" date="2018-09" db="EMBL/GenBank/DDBJ databases">
        <title>Characterization of the phylogenetic diversity of five novel species belonging to the genus Bifidobacterium.</title>
        <authorList>
            <person name="Lugli G.A."/>
            <person name="Duranti S."/>
            <person name="Milani C."/>
        </authorList>
    </citation>
    <scope>NUCLEOTIDE SEQUENCE [LARGE SCALE GENOMIC DNA]</scope>
    <source>
        <strain evidence="3 4">2036B</strain>
    </source>
</reference>
<evidence type="ECO:0000313" key="4">
    <source>
        <dbReference type="Proteomes" id="UP000287609"/>
    </source>
</evidence>
<dbReference type="EMBL" id="QXGM01000001">
    <property type="protein sequence ID" value="RSX55913.1"/>
    <property type="molecule type" value="Genomic_DNA"/>
</dbReference>
<feature type="coiled-coil region" evidence="1">
    <location>
        <begin position="15"/>
        <end position="64"/>
    </location>
</feature>
<gene>
    <name evidence="3" type="ORF">D2E26_0476</name>
</gene>
<comment type="caution">
    <text evidence="3">The sequence shown here is derived from an EMBL/GenBank/DDBJ whole genome shotgun (WGS) entry which is preliminary data.</text>
</comment>
<organism evidence="3 4">
    <name type="scientific">Bifidobacterium dolichotidis</name>
    <dbReference type="NCBI Taxonomy" id="2306976"/>
    <lineage>
        <taxon>Bacteria</taxon>
        <taxon>Bacillati</taxon>
        <taxon>Actinomycetota</taxon>
        <taxon>Actinomycetes</taxon>
        <taxon>Bifidobacteriales</taxon>
        <taxon>Bifidobacteriaceae</taxon>
        <taxon>Bifidobacterium</taxon>
    </lineage>
</organism>
<keyword evidence="2" id="KW-0472">Membrane</keyword>
<accession>A0A430FSR6</accession>
<proteinExistence type="predicted"/>
<evidence type="ECO:0000313" key="3">
    <source>
        <dbReference type="EMBL" id="RSX55913.1"/>
    </source>
</evidence>
<evidence type="ECO:0000256" key="1">
    <source>
        <dbReference type="SAM" id="Coils"/>
    </source>
</evidence>